<feature type="domain" description="Glutaredoxin" evidence="8">
    <location>
        <begin position="11"/>
        <end position="68"/>
    </location>
</feature>
<gene>
    <name evidence="9" type="primary">nrdH</name>
    <name evidence="9" type="ORF">NCTC7915_02402</name>
</gene>
<dbReference type="SUPFAM" id="SSF52833">
    <property type="entry name" value="Thioredoxin-like"/>
    <property type="match status" value="1"/>
</dbReference>
<dbReference type="InterPro" id="IPR011909">
    <property type="entry name" value="GlrX_NrdH"/>
</dbReference>
<dbReference type="RefSeq" id="WP_115032254.1">
    <property type="nucleotide sequence ID" value="NZ_JAAFNO010000001.1"/>
</dbReference>
<evidence type="ECO:0000256" key="1">
    <source>
        <dbReference type="ARBA" id="ARBA00002292"/>
    </source>
</evidence>
<dbReference type="CDD" id="cd02976">
    <property type="entry name" value="NrdH"/>
    <property type="match status" value="1"/>
</dbReference>
<dbReference type="PANTHER" id="PTHR34386:SF1">
    <property type="entry name" value="GLUTAREDOXIN-LIKE PROTEIN NRDH"/>
    <property type="match status" value="1"/>
</dbReference>
<evidence type="ECO:0000259" key="8">
    <source>
        <dbReference type="Pfam" id="PF00462"/>
    </source>
</evidence>
<accession>A0AA46BQF5</accession>
<dbReference type="EMBL" id="UFYA01000001">
    <property type="protein sequence ID" value="STD15739.1"/>
    <property type="molecule type" value="Genomic_DNA"/>
</dbReference>
<dbReference type="Gene3D" id="3.40.30.10">
    <property type="entry name" value="Glutaredoxin"/>
    <property type="match status" value="1"/>
</dbReference>
<dbReference type="PANTHER" id="PTHR34386">
    <property type="entry name" value="GLUTAREDOXIN"/>
    <property type="match status" value="1"/>
</dbReference>
<name>A0AA46BQF5_9MICO</name>
<organism evidence="9 10">
    <name type="scientific">Dermatophilus congolensis</name>
    <dbReference type="NCBI Taxonomy" id="1863"/>
    <lineage>
        <taxon>Bacteria</taxon>
        <taxon>Bacillati</taxon>
        <taxon>Actinomycetota</taxon>
        <taxon>Actinomycetes</taxon>
        <taxon>Micrococcales</taxon>
        <taxon>Dermatophilaceae</taxon>
        <taxon>Dermatophilus</taxon>
    </lineage>
</organism>
<evidence type="ECO:0000256" key="4">
    <source>
        <dbReference type="ARBA" id="ARBA00022448"/>
    </source>
</evidence>
<keyword evidence="7" id="KW-0676">Redox-active center</keyword>
<dbReference type="GO" id="GO:0009055">
    <property type="term" value="F:electron transfer activity"/>
    <property type="evidence" value="ECO:0007669"/>
    <property type="project" value="TreeGrafter"/>
</dbReference>
<evidence type="ECO:0000256" key="3">
    <source>
        <dbReference type="ARBA" id="ARBA00017945"/>
    </source>
</evidence>
<dbReference type="InterPro" id="IPR002109">
    <property type="entry name" value="Glutaredoxin"/>
</dbReference>
<evidence type="ECO:0000256" key="7">
    <source>
        <dbReference type="ARBA" id="ARBA00023284"/>
    </source>
</evidence>
<evidence type="ECO:0000256" key="2">
    <source>
        <dbReference type="ARBA" id="ARBA00007787"/>
    </source>
</evidence>
<evidence type="ECO:0000256" key="5">
    <source>
        <dbReference type="ARBA" id="ARBA00022982"/>
    </source>
</evidence>
<evidence type="ECO:0000313" key="10">
    <source>
        <dbReference type="Proteomes" id="UP000254118"/>
    </source>
</evidence>
<dbReference type="GO" id="GO:0045454">
    <property type="term" value="P:cell redox homeostasis"/>
    <property type="evidence" value="ECO:0007669"/>
    <property type="project" value="InterPro"/>
</dbReference>
<dbReference type="Pfam" id="PF00462">
    <property type="entry name" value="Glutaredoxin"/>
    <property type="match status" value="1"/>
</dbReference>
<dbReference type="NCBIfam" id="TIGR02194">
    <property type="entry name" value="GlrX_NrdH"/>
    <property type="match status" value="1"/>
</dbReference>
<dbReference type="PROSITE" id="PS51354">
    <property type="entry name" value="GLUTAREDOXIN_2"/>
    <property type="match status" value="1"/>
</dbReference>
<comment type="caution">
    <text evidence="9">The sequence shown here is derived from an EMBL/GenBank/DDBJ whole genome shotgun (WGS) entry which is preliminary data.</text>
</comment>
<dbReference type="Proteomes" id="UP000254118">
    <property type="component" value="Unassembled WGS sequence"/>
</dbReference>
<keyword evidence="5" id="KW-0249">Electron transport</keyword>
<dbReference type="AlphaFoldDB" id="A0AA46BQF5"/>
<sequence length="86" mass="9214">MSTIETAESLTVYSKPSCVQCNATYRALDKAGLPYEVVDLTADENALTHVMSLGHTQAPVVIHGDEHWSGYRPDLIKAAAARANAA</sequence>
<dbReference type="InterPro" id="IPR051548">
    <property type="entry name" value="Grx-like_ET"/>
</dbReference>
<evidence type="ECO:0000313" key="9">
    <source>
        <dbReference type="EMBL" id="STD15739.1"/>
    </source>
</evidence>
<reference evidence="9 10" key="1">
    <citation type="submission" date="2018-06" db="EMBL/GenBank/DDBJ databases">
        <authorList>
            <consortium name="Pathogen Informatics"/>
            <person name="Doyle S."/>
        </authorList>
    </citation>
    <scope>NUCLEOTIDE SEQUENCE [LARGE SCALE GENOMIC DNA]</scope>
    <source>
        <strain evidence="9 10">NCTC7915</strain>
    </source>
</reference>
<comment type="function">
    <text evidence="1">Electron transport system for the ribonucleotide reductase system NrdEF.</text>
</comment>
<keyword evidence="4" id="KW-0813">Transport</keyword>
<keyword evidence="6" id="KW-1015">Disulfide bond</keyword>
<evidence type="ECO:0000256" key="6">
    <source>
        <dbReference type="ARBA" id="ARBA00023157"/>
    </source>
</evidence>
<protein>
    <recommendedName>
        <fullName evidence="3">Glutaredoxin-like protein NrdH</fullName>
    </recommendedName>
</protein>
<proteinExistence type="inferred from homology"/>
<comment type="similarity">
    <text evidence="2">Belongs to the glutaredoxin family.</text>
</comment>
<dbReference type="InterPro" id="IPR036249">
    <property type="entry name" value="Thioredoxin-like_sf"/>
</dbReference>